<comment type="caution">
    <text evidence="2">The sequence shown here is derived from an EMBL/GenBank/DDBJ whole genome shotgun (WGS) entry which is preliminary data.</text>
</comment>
<evidence type="ECO:0000313" key="3">
    <source>
        <dbReference type="EMBL" id="MBB4444511.1"/>
    </source>
</evidence>
<dbReference type="EMBL" id="JACIHM010000001">
    <property type="protein sequence ID" value="MBB4444511.1"/>
    <property type="molecule type" value="Genomic_DNA"/>
</dbReference>
<reference evidence="4 5" key="1">
    <citation type="submission" date="2020-08" db="EMBL/GenBank/DDBJ databases">
        <title>Genomic Encyclopedia of Type Strains, Phase IV (KMG-V): Genome sequencing to study the core and pangenomes of soil and plant-associated prokaryotes.</title>
        <authorList>
            <person name="Whitman W."/>
        </authorList>
    </citation>
    <scope>NUCLEOTIDE SEQUENCE [LARGE SCALE GENOMIC DNA]</scope>
    <source>
        <strain evidence="2 5">SEMIA 444</strain>
        <strain evidence="1 4">SEMIA 448</strain>
        <strain evidence="3 6">SEMIA 452</strain>
    </source>
</reference>
<dbReference type="AlphaFoldDB" id="A0A7W6X9C5"/>
<dbReference type="Proteomes" id="UP000520770">
    <property type="component" value="Unassembled WGS sequence"/>
</dbReference>
<evidence type="ECO:0000313" key="2">
    <source>
        <dbReference type="EMBL" id="MBB4409824.1"/>
    </source>
</evidence>
<evidence type="ECO:0000313" key="4">
    <source>
        <dbReference type="Proteomes" id="UP000520770"/>
    </source>
</evidence>
<dbReference type="EMBL" id="JACIGY010000001">
    <property type="protein sequence ID" value="MBB4409824.1"/>
    <property type="molecule type" value="Genomic_DNA"/>
</dbReference>
<evidence type="ECO:0000313" key="5">
    <source>
        <dbReference type="Proteomes" id="UP000524535"/>
    </source>
</evidence>
<protein>
    <submittedName>
        <fullName evidence="2">Uncharacterized protein</fullName>
    </submittedName>
</protein>
<gene>
    <name evidence="2" type="ORF">GGE31_000295</name>
    <name evidence="1" type="ORF">GGE33_001490</name>
    <name evidence="3" type="ORF">GGE35_000293</name>
</gene>
<dbReference type="EMBL" id="JACIGW010000001">
    <property type="protein sequence ID" value="MBB4347782.1"/>
    <property type="molecule type" value="Genomic_DNA"/>
</dbReference>
<dbReference type="Proteomes" id="UP000576087">
    <property type="component" value="Unassembled WGS sequence"/>
</dbReference>
<keyword evidence="5" id="KW-1185">Reference proteome</keyword>
<evidence type="ECO:0000313" key="1">
    <source>
        <dbReference type="EMBL" id="MBB4347782.1"/>
    </source>
</evidence>
<proteinExistence type="predicted"/>
<organism evidence="2 5">
    <name type="scientific">Aliirhizobium cellulosilyticum</name>
    <dbReference type="NCBI Taxonomy" id="393664"/>
    <lineage>
        <taxon>Bacteria</taxon>
        <taxon>Pseudomonadati</taxon>
        <taxon>Pseudomonadota</taxon>
        <taxon>Alphaproteobacteria</taxon>
        <taxon>Hyphomicrobiales</taxon>
        <taxon>Rhizobiaceae</taxon>
        <taxon>Aliirhizobium</taxon>
    </lineage>
</organism>
<evidence type="ECO:0000313" key="6">
    <source>
        <dbReference type="Proteomes" id="UP000576087"/>
    </source>
</evidence>
<accession>A0A7W6X9C5</accession>
<sequence>MSNSKPSLDAHLAMCTADAMAMPQMVCRRHSCRRGQRCRWYFETSREPCCLRNLDPGQRAIFDQIYQAAHFAKGFLGSDGPFFEALSGPERLSDDLSIAIARNVAHRWMVERWDKARRAREKRIVAADRLRGAEE</sequence>
<dbReference type="RefSeq" id="WP_183821753.1">
    <property type="nucleotide sequence ID" value="NZ_JACIGW010000001.1"/>
</dbReference>
<dbReference type="Proteomes" id="UP000524535">
    <property type="component" value="Unassembled WGS sequence"/>
</dbReference>
<name>A0A7W6X9C5_9HYPH</name>